<dbReference type="Proteomes" id="UP000285326">
    <property type="component" value="Unassembled WGS sequence"/>
</dbReference>
<name>A0A420ID93_9PEZI</name>
<dbReference type="InterPro" id="IPR039914">
    <property type="entry name" value="SRP9-like"/>
</dbReference>
<gene>
    <name evidence="3" type="ORF">GcM1_247014</name>
</gene>
<dbReference type="AlphaFoldDB" id="A0A420ID93"/>
<dbReference type="Pfam" id="PF05486">
    <property type="entry name" value="SRP9-21"/>
    <property type="match status" value="1"/>
</dbReference>
<evidence type="ECO:0000256" key="1">
    <source>
        <dbReference type="SAM" id="MobiDB-lite"/>
    </source>
</evidence>
<protein>
    <submittedName>
        <fullName evidence="3">Putative wd repeat protein</fullName>
    </submittedName>
</protein>
<evidence type="ECO:0000259" key="2">
    <source>
        <dbReference type="Pfam" id="PF05486"/>
    </source>
</evidence>
<accession>A0A420ID93</accession>
<feature type="compositionally biased region" description="Low complexity" evidence="1">
    <location>
        <begin position="58"/>
        <end position="89"/>
    </location>
</feature>
<dbReference type="GO" id="GO:0005786">
    <property type="term" value="C:signal recognition particle, endoplasmic reticulum targeting"/>
    <property type="evidence" value="ECO:0007669"/>
    <property type="project" value="TreeGrafter"/>
</dbReference>
<evidence type="ECO:0000313" key="3">
    <source>
        <dbReference type="EMBL" id="RKF72518.1"/>
    </source>
</evidence>
<comment type="caution">
    <text evidence="3">The sequence shown here is derived from an EMBL/GenBank/DDBJ whole genome shotgun (WGS) entry which is preliminary data.</text>
</comment>
<evidence type="ECO:0000313" key="4">
    <source>
        <dbReference type="Proteomes" id="UP000285326"/>
    </source>
</evidence>
<organism evidence="3 4">
    <name type="scientific">Golovinomyces cichoracearum</name>
    <dbReference type="NCBI Taxonomy" id="62708"/>
    <lineage>
        <taxon>Eukaryota</taxon>
        <taxon>Fungi</taxon>
        <taxon>Dikarya</taxon>
        <taxon>Ascomycota</taxon>
        <taxon>Pezizomycotina</taxon>
        <taxon>Leotiomycetes</taxon>
        <taxon>Erysiphales</taxon>
        <taxon>Erysiphaceae</taxon>
        <taxon>Golovinomyces</taxon>
    </lineage>
</organism>
<feature type="region of interest" description="Disordered" evidence="1">
    <location>
        <begin position="34"/>
        <end position="89"/>
    </location>
</feature>
<dbReference type="GO" id="GO:0006614">
    <property type="term" value="P:SRP-dependent cotranslational protein targeting to membrane"/>
    <property type="evidence" value="ECO:0007669"/>
    <property type="project" value="InterPro"/>
</dbReference>
<dbReference type="InterPro" id="IPR039432">
    <property type="entry name" value="SRP9_dom"/>
</dbReference>
<sequence length="171" mass="18876">MPYYATAQEWLTQSTLLLQARPTTTRITTKYTIPHSSKTRLKGPKIENSKKKHIKDTSNSGNRRIINSSNDDAATDLNNTAASTNPNTSDTTKIANLTLKTYDPVSGATLKYKTNKAAEVGRLVQIMGRLGKGMAGLEMKEKENVISEVLEKNAPQTDTLNVKRPKKKGKK</sequence>
<dbReference type="EMBL" id="MCBS01024792">
    <property type="protein sequence ID" value="RKF72518.1"/>
    <property type="molecule type" value="Genomic_DNA"/>
</dbReference>
<reference evidence="3 4" key="1">
    <citation type="journal article" date="2018" name="BMC Genomics">
        <title>Comparative genome analyses reveal sequence features reflecting distinct modes of host-adaptation between dicot and monocot powdery mildew.</title>
        <authorList>
            <person name="Wu Y."/>
            <person name="Ma X."/>
            <person name="Pan Z."/>
            <person name="Kale S.D."/>
            <person name="Song Y."/>
            <person name="King H."/>
            <person name="Zhang Q."/>
            <person name="Presley C."/>
            <person name="Deng X."/>
            <person name="Wei C.I."/>
            <person name="Xiao S."/>
        </authorList>
    </citation>
    <scope>NUCLEOTIDE SEQUENCE [LARGE SCALE GENOMIC DNA]</scope>
    <source>
        <strain evidence="3">UMSG1</strain>
    </source>
</reference>
<dbReference type="PANTHER" id="PTHR12834:SF12">
    <property type="entry name" value="SIGNAL RECOGNITION PARTICLE 9 KDA PROTEIN"/>
    <property type="match status" value="1"/>
</dbReference>
<feature type="region of interest" description="Disordered" evidence="1">
    <location>
        <begin position="150"/>
        <end position="171"/>
    </location>
</feature>
<proteinExistence type="predicted"/>
<dbReference type="PANTHER" id="PTHR12834">
    <property type="entry name" value="SIGNAL RECOGNITION PARTICLE 9 KDA PROTEIN"/>
    <property type="match status" value="1"/>
</dbReference>
<feature type="domain" description="SRP9" evidence="2">
    <location>
        <begin position="5"/>
        <end position="134"/>
    </location>
</feature>